<evidence type="ECO:0000313" key="6">
    <source>
        <dbReference type="Proteomes" id="UP000260773"/>
    </source>
</evidence>
<dbReference type="PANTHER" id="PTHR42855">
    <property type="entry name" value="ABC TRANSPORTER ATP-BINDING SUBUNIT"/>
    <property type="match status" value="1"/>
</dbReference>
<dbReference type="AlphaFoldDB" id="A0A3E2TLM2"/>
<dbReference type="InterPro" id="IPR027417">
    <property type="entry name" value="P-loop_NTPase"/>
</dbReference>
<comment type="caution">
    <text evidence="5">The sequence shown here is derived from an EMBL/GenBank/DDBJ whole genome shotgun (WGS) entry which is preliminary data.</text>
</comment>
<dbReference type="EMBL" id="QVEP01000030">
    <property type="protein sequence ID" value="RGB78549.1"/>
    <property type="molecule type" value="Genomic_DNA"/>
</dbReference>
<dbReference type="InterPro" id="IPR003593">
    <property type="entry name" value="AAA+_ATPase"/>
</dbReference>
<evidence type="ECO:0000313" key="5">
    <source>
        <dbReference type="EMBL" id="RGB78549.1"/>
    </source>
</evidence>
<protein>
    <submittedName>
        <fullName evidence="5">ABC transporter ATP-binding protein</fullName>
    </submittedName>
</protein>
<evidence type="ECO:0000259" key="4">
    <source>
        <dbReference type="PROSITE" id="PS50893"/>
    </source>
</evidence>
<dbReference type="InterPro" id="IPR017871">
    <property type="entry name" value="ABC_transporter-like_CS"/>
</dbReference>
<dbReference type="GO" id="GO:0016887">
    <property type="term" value="F:ATP hydrolysis activity"/>
    <property type="evidence" value="ECO:0007669"/>
    <property type="project" value="InterPro"/>
</dbReference>
<dbReference type="FunFam" id="3.40.50.300:FF:000011">
    <property type="entry name" value="Putative ABC transporter ATP-binding component"/>
    <property type="match status" value="1"/>
</dbReference>
<keyword evidence="2 5" id="KW-0067">ATP-binding</keyword>
<dbReference type="Gene3D" id="3.40.50.300">
    <property type="entry name" value="P-loop containing nucleotide triphosphate hydrolases"/>
    <property type="match status" value="2"/>
</dbReference>
<dbReference type="SUPFAM" id="SSF52540">
    <property type="entry name" value="P-loop containing nucleoside triphosphate hydrolases"/>
    <property type="match status" value="2"/>
</dbReference>
<dbReference type="Proteomes" id="UP000260773">
    <property type="component" value="Unassembled WGS sequence"/>
</dbReference>
<gene>
    <name evidence="5" type="ORF">DW070_11550</name>
</gene>
<organism evidence="5 6">
    <name type="scientific">Coprococcus catus</name>
    <dbReference type="NCBI Taxonomy" id="116085"/>
    <lineage>
        <taxon>Bacteria</taxon>
        <taxon>Bacillati</taxon>
        <taxon>Bacillota</taxon>
        <taxon>Clostridia</taxon>
        <taxon>Lachnospirales</taxon>
        <taxon>Lachnospiraceae</taxon>
        <taxon>Coprococcus</taxon>
    </lineage>
</organism>
<name>A0A3E2TLM2_9FIRM</name>
<dbReference type="InterPro" id="IPR003439">
    <property type="entry name" value="ABC_transporter-like_ATP-bd"/>
</dbReference>
<dbReference type="InterPro" id="IPR032781">
    <property type="entry name" value="ABC_tran_Xtn"/>
</dbReference>
<evidence type="ECO:0000256" key="3">
    <source>
        <dbReference type="SAM" id="Coils"/>
    </source>
</evidence>
<feature type="coiled-coil region" evidence="3">
    <location>
        <begin position="219"/>
        <end position="253"/>
    </location>
</feature>
<feature type="domain" description="ABC transporter" evidence="4">
    <location>
        <begin position="3"/>
        <end position="230"/>
    </location>
</feature>
<evidence type="ECO:0000256" key="1">
    <source>
        <dbReference type="ARBA" id="ARBA00022741"/>
    </source>
</evidence>
<dbReference type="PROSITE" id="PS50893">
    <property type="entry name" value="ABC_TRANSPORTER_2"/>
    <property type="match status" value="2"/>
</dbReference>
<dbReference type="SMART" id="SM00382">
    <property type="entry name" value="AAA"/>
    <property type="match status" value="2"/>
</dbReference>
<reference evidence="5 6" key="1">
    <citation type="submission" date="2018-08" db="EMBL/GenBank/DDBJ databases">
        <title>A genome reference for cultivated species of the human gut microbiota.</title>
        <authorList>
            <person name="Zou Y."/>
            <person name="Xue W."/>
            <person name="Luo G."/>
        </authorList>
    </citation>
    <scope>NUCLEOTIDE SEQUENCE [LARGE SCALE GENOMIC DNA]</scope>
    <source>
        <strain evidence="5 6">AF45-17</strain>
    </source>
</reference>
<dbReference type="Pfam" id="PF12848">
    <property type="entry name" value="ABC_tran_Xtn"/>
    <property type="match status" value="1"/>
</dbReference>
<proteinExistence type="predicted"/>
<accession>A0A3E2TLM2</accession>
<feature type="domain" description="ABC transporter" evidence="4">
    <location>
        <begin position="298"/>
        <end position="511"/>
    </location>
</feature>
<dbReference type="PROSITE" id="PS00211">
    <property type="entry name" value="ABC_TRANSPORTER_1"/>
    <property type="match status" value="2"/>
</dbReference>
<evidence type="ECO:0000256" key="2">
    <source>
        <dbReference type="ARBA" id="ARBA00022840"/>
    </source>
</evidence>
<dbReference type="GO" id="GO:0005524">
    <property type="term" value="F:ATP binding"/>
    <property type="evidence" value="ECO:0007669"/>
    <property type="project" value="UniProtKB-KW"/>
</dbReference>
<sequence length="693" mass="79690">MLYRITDGTLAIGGENLLEHFDFEIKGRERIAITGPNGSGKTTFLRLIAGELFLERDDRRQGEGIYLARNVTIGMLRQQIFENTAHTVQEEIMVLCPSRDTWDRERFEFEQEYDRIFTGFGFAKEDKEKLLSDFSGGEQTKIAMVRLLLEKPDILLLDEPTNHLDMESVRWLENYLQNYSGAVVMVSHDRYFIDETAEIVYELTDKKLVRYVGNYTQFRQQKLKNLAIWKKQYEQQQAELERLNQLIERFKHKPKKAAFARSKKKLIERMEKLPTPPTLAEHIFTGELVPAVMGGKWVAEAEELKIGYDGKAIAELSLRIRRGQRIGIIGPNGAGKTTFLKTVAGLLAPVKGKCQLGLHIEPGYFDQQSAALTSDKKVLEHFHDLFPAMLEKDVRNELAAWLFEGADVQKTVSDLSGGEKARLVLAEILEKRPNFLMLDEPTNHMDIPARETLESAFRVYKGTMLFISHDRYFIEQVADALLIFENGQVSYYPFGYRHYMERLERMKQYRAAGVSEEDAAVVLGQMSAEDQALIAGLKNVPKGATLLGHELSTDQAFLDWQLRLAAEAMADAAEKVENYYHSVEKTKQDEWEKWIEQVCDDEVGSSDVKELTSVDENLYPESVGSQVDDVLEQWYKSCLDWYDIWEEMHPQVLEHKEEYPDAELTMKLHEAEEAVKNEKAWLSLDELKNQVEQ</sequence>
<keyword evidence="3" id="KW-0175">Coiled coil</keyword>
<dbReference type="Pfam" id="PF00005">
    <property type="entry name" value="ABC_tran"/>
    <property type="match status" value="2"/>
</dbReference>
<keyword evidence="1" id="KW-0547">Nucleotide-binding</keyword>
<dbReference type="PANTHER" id="PTHR42855:SF2">
    <property type="entry name" value="DRUG RESISTANCE ABC TRANSPORTER,ATP-BINDING PROTEIN"/>
    <property type="match status" value="1"/>
</dbReference>
<dbReference type="InterPro" id="IPR051309">
    <property type="entry name" value="ABCF_ATPase"/>
</dbReference>
<dbReference type="CDD" id="cd03221">
    <property type="entry name" value="ABCF_EF-3"/>
    <property type="match status" value="2"/>
</dbReference>